<evidence type="ECO:0000256" key="3">
    <source>
        <dbReference type="ARBA" id="ARBA00053740"/>
    </source>
</evidence>
<evidence type="ECO:0000256" key="5">
    <source>
        <dbReference type="SAM" id="Coils"/>
    </source>
</evidence>
<keyword evidence="1 4" id="KW-0547">Nucleotide-binding</keyword>
<proteinExistence type="inferred from homology"/>
<evidence type="ECO:0000256" key="2">
    <source>
        <dbReference type="ARBA" id="ARBA00022840"/>
    </source>
</evidence>
<dbReference type="SUPFAM" id="SSF100934">
    <property type="entry name" value="Heat shock protein 70kD (HSP70), C-terminal subdomain"/>
    <property type="match status" value="1"/>
</dbReference>
<dbReference type="GO" id="GO:0009408">
    <property type="term" value="P:response to heat"/>
    <property type="evidence" value="ECO:0007669"/>
    <property type="project" value="UniProtKB-ARBA"/>
</dbReference>
<dbReference type="FunFam" id="3.30.420.40:FF:000020">
    <property type="entry name" value="Chaperone protein HscA homolog"/>
    <property type="match status" value="1"/>
</dbReference>
<evidence type="ECO:0000256" key="6">
    <source>
        <dbReference type="SAM" id="MobiDB-lite"/>
    </source>
</evidence>
<name>A0A061E037_THECC</name>
<dbReference type="PANTHER" id="PTHR19375">
    <property type="entry name" value="HEAT SHOCK PROTEIN 70KDA"/>
    <property type="match status" value="1"/>
</dbReference>
<dbReference type="FunFam" id="3.30.30.30:FF:000003">
    <property type="entry name" value="Heat shock protein 9"/>
    <property type="match status" value="1"/>
</dbReference>
<dbReference type="FunFam" id="3.90.640.10:FF:000003">
    <property type="entry name" value="Molecular chaperone DnaK"/>
    <property type="match status" value="1"/>
</dbReference>
<keyword evidence="5" id="KW-0175">Coiled coil</keyword>
<feature type="region of interest" description="Disordered" evidence="6">
    <location>
        <begin position="516"/>
        <end position="551"/>
    </location>
</feature>
<dbReference type="Pfam" id="PF00012">
    <property type="entry name" value="HSP70"/>
    <property type="match status" value="1"/>
</dbReference>
<comment type="function">
    <text evidence="3">Chaperone involved in the maturation of iron-sulfur [Fe-S] cluster-containing proteins. Has a low intrinsic ATPase activity which is markedly stimulated by HSCB and ISU1. In cooperation with other chaperones, Hsp70s are key components that facilitate folding of de novo synthesized proteins, assist translocation of precursor proteins into organelles, and are responsible for degradation of damaged protein under stress conditions.</text>
</comment>
<dbReference type="GO" id="GO:0005737">
    <property type="term" value="C:cytoplasm"/>
    <property type="evidence" value="ECO:0007669"/>
    <property type="project" value="UniProtKB-ARBA"/>
</dbReference>
<dbReference type="InterPro" id="IPR018181">
    <property type="entry name" value="Heat_shock_70_CS"/>
</dbReference>
<dbReference type="InterPro" id="IPR029048">
    <property type="entry name" value="HSP70_C_sf"/>
</dbReference>
<dbReference type="PROSITE" id="PS00297">
    <property type="entry name" value="HSP70_1"/>
    <property type="match status" value="1"/>
</dbReference>
<dbReference type="Gramene" id="EOX98330">
    <property type="protein sequence ID" value="EOX98330"/>
    <property type="gene ID" value="TCM_007119"/>
</dbReference>
<keyword evidence="2 4" id="KW-0067">ATP-binding</keyword>
<dbReference type="Gene3D" id="3.30.420.40">
    <property type="match status" value="2"/>
</dbReference>
<dbReference type="GO" id="GO:0005524">
    <property type="term" value="F:ATP binding"/>
    <property type="evidence" value="ECO:0007669"/>
    <property type="project" value="UniProtKB-KW"/>
</dbReference>
<reference evidence="7 8" key="1">
    <citation type="journal article" date="2013" name="Genome Biol.">
        <title>The genome sequence of the most widely cultivated cacao type and its use to identify candidate genes regulating pod color.</title>
        <authorList>
            <person name="Motamayor J.C."/>
            <person name="Mockaitis K."/>
            <person name="Schmutz J."/>
            <person name="Haiminen N."/>
            <person name="Iii D.L."/>
            <person name="Cornejo O."/>
            <person name="Findley S.D."/>
            <person name="Zheng P."/>
            <person name="Utro F."/>
            <person name="Royaert S."/>
            <person name="Saski C."/>
            <person name="Jenkins J."/>
            <person name="Podicheti R."/>
            <person name="Zhao M."/>
            <person name="Scheffler B.E."/>
            <person name="Stack J.C."/>
            <person name="Feltus F.A."/>
            <person name="Mustiga G.M."/>
            <person name="Amores F."/>
            <person name="Phillips W."/>
            <person name="Marelli J.P."/>
            <person name="May G.D."/>
            <person name="Shapiro H."/>
            <person name="Ma J."/>
            <person name="Bustamante C.D."/>
            <person name="Schnell R.J."/>
            <person name="Main D."/>
            <person name="Gilbert D."/>
            <person name="Parida L."/>
            <person name="Kuhn D.N."/>
        </authorList>
    </citation>
    <scope>NUCLEOTIDE SEQUENCE [LARGE SCALE GENOMIC DNA]</scope>
    <source>
        <strain evidence="8">cv. Matina 1-6</strain>
    </source>
</reference>
<dbReference type="GO" id="GO:0140662">
    <property type="term" value="F:ATP-dependent protein folding chaperone"/>
    <property type="evidence" value="ECO:0007669"/>
    <property type="project" value="InterPro"/>
</dbReference>
<dbReference type="EMBL" id="CM001880">
    <property type="protein sequence ID" value="EOX98330.1"/>
    <property type="molecule type" value="Genomic_DNA"/>
</dbReference>
<dbReference type="FunFam" id="3.30.420.40:FF:000004">
    <property type="entry name" value="Molecular chaperone DnaK"/>
    <property type="match status" value="1"/>
</dbReference>
<dbReference type="PRINTS" id="PR00301">
    <property type="entry name" value="HEATSHOCK70"/>
</dbReference>
<dbReference type="PROSITE" id="PS00329">
    <property type="entry name" value="HSP70_2"/>
    <property type="match status" value="1"/>
</dbReference>
<evidence type="ECO:0000313" key="7">
    <source>
        <dbReference type="EMBL" id="EOX98330.1"/>
    </source>
</evidence>
<feature type="coiled-coil region" evidence="5">
    <location>
        <begin position="296"/>
        <end position="323"/>
    </location>
</feature>
<dbReference type="Gene3D" id="1.20.1270.10">
    <property type="match status" value="1"/>
</dbReference>
<keyword evidence="8" id="KW-1185">Reference proteome</keyword>
<protein>
    <submittedName>
        <fullName evidence="7">Mitochondrial HSO70 2 isoform 1</fullName>
    </submittedName>
</protein>
<organism evidence="7 8">
    <name type="scientific">Theobroma cacao</name>
    <name type="common">Cacao</name>
    <name type="synonym">Cocoa</name>
    <dbReference type="NCBI Taxonomy" id="3641"/>
    <lineage>
        <taxon>Eukaryota</taxon>
        <taxon>Viridiplantae</taxon>
        <taxon>Streptophyta</taxon>
        <taxon>Embryophyta</taxon>
        <taxon>Tracheophyta</taxon>
        <taxon>Spermatophyta</taxon>
        <taxon>Magnoliopsida</taxon>
        <taxon>eudicotyledons</taxon>
        <taxon>Gunneridae</taxon>
        <taxon>Pentapetalae</taxon>
        <taxon>rosids</taxon>
        <taxon>malvids</taxon>
        <taxon>Malvales</taxon>
        <taxon>Malvaceae</taxon>
        <taxon>Byttnerioideae</taxon>
        <taxon>Theobroma</taxon>
    </lineage>
</organism>
<dbReference type="InterPro" id="IPR043129">
    <property type="entry name" value="ATPase_NBD"/>
</dbReference>
<dbReference type="FunFam" id="1.20.1270.10:FF:000001">
    <property type="entry name" value="Molecular chaperone DnaK"/>
    <property type="match status" value="1"/>
</dbReference>
<feature type="compositionally biased region" description="Acidic residues" evidence="6">
    <location>
        <begin position="542"/>
        <end position="551"/>
    </location>
</feature>
<evidence type="ECO:0000313" key="8">
    <source>
        <dbReference type="Proteomes" id="UP000026915"/>
    </source>
</evidence>
<evidence type="ECO:0000256" key="1">
    <source>
        <dbReference type="ARBA" id="ARBA00022741"/>
    </source>
</evidence>
<dbReference type="Gene3D" id="3.90.640.10">
    <property type="entry name" value="Actin, Chain A, domain 4"/>
    <property type="match status" value="1"/>
</dbReference>
<gene>
    <name evidence="7" type="ORF">TCM_007119</name>
</gene>
<dbReference type="SUPFAM" id="SSF100920">
    <property type="entry name" value="Heat shock protein 70kD (HSP70), peptide-binding domain"/>
    <property type="match status" value="1"/>
</dbReference>
<sequence>MATAALLRSFRRRDVASAPLSAYRCLTSNGKTSGGINWASFSRAFSSKPAGNDVIGIDLGTTNSCVAVMEGKNPKVIENSEGARTTPSVVAFNQKGELLVGTPAKRQAVTNPTNTVFGTKRLIGRRYDDPQTQKEMGMVPYKIVKAPNGDAWVEANGQQYSPSQIGAFILTKMKETAESYLGKGVSKAVITVPAYFNDAQRQATKDAGRIAGLDVQRIINEPTAAALSYGMNNKEGLIAVFDLGGGTFDISILEISNGVFEVKATNGDTFLGGEDFDNALLDFLVSEFKKTEGIDLSKDRLALQRLREAAEKAKIELSSTSQTEINLPFITADASGAKHLNITLTRSKFESLVNHLIERTKTPCKNCLKDAGISTKDVDVPPAPRGMPQIEVTFDIDANGIVTVSAKDKATGKEQQITIRSSGGLSEDEIEKMVKEAELHAQKDQQRKALIDIKNNADTTIYSVEKSLNEYRDKIPSEIAKEIEDAVSDLRKAMEGENVDEIKAKIDAANKAVSKIGEHMSGGSGGAQGGSAGGAQGGDQAPEAEYEEVKK</sequence>
<dbReference type="AlphaFoldDB" id="A0A061E037"/>
<dbReference type="InterPro" id="IPR029047">
    <property type="entry name" value="HSP70_peptide-bd_sf"/>
</dbReference>
<dbReference type="InterPro" id="IPR013126">
    <property type="entry name" value="Hsp_70_fam"/>
</dbReference>
<comment type="similarity">
    <text evidence="4">Belongs to the heat shock protein 70 family.</text>
</comment>
<dbReference type="Proteomes" id="UP000026915">
    <property type="component" value="Chromosome 2"/>
</dbReference>
<evidence type="ECO:0000256" key="4">
    <source>
        <dbReference type="RuleBase" id="RU003322"/>
    </source>
</evidence>
<accession>A0A061E037</accession>
<feature type="compositionally biased region" description="Gly residues" evidence="6">
    <location>
        <begin position="520"/>
        <end position="537"/>
    </location>
</feature>
<dbReference type="SUPFAM" id="SSF53067">
    <property type="entry name" value="Actin-like ATPase domain"/>
    <property type="match status" value="2"/>
</dbReference>